<evidence type="ECO:0000313" key="2">
    <source>
        <dbReference type="Proteomes" id="UP000640335"/>
    </source>
</evidence>
<proteinExistence type="predicted"/>
<evidence type="ECO:0008006" key="3">
    <source>
        <dbReference type="Google" id="ProtNLM"/>
    </source>
</evidence>
<gene>
    <name evidence="1" type="ORF">H9660_13395</name>
</gene>
<dbReference type="RefSeq" id="WP_191750889.1">
    <property type="nucleotide sequence ID" value="NZ_JACSQZ010000062.1"/>
</dbReference>
<accession>A0ABR8Q6T5</accession>
<dbReference type="Proteomes" id="UP000640335">
    <property type="component" value="Unassembled WGS sequence"/>
</dbReference>
<protein>
    <recommendedName>
        <fullName evidence="3">BioF2-like acetyltransferase domain-containing protein</fullName>
    </recommendedName>
</protein>
<dbReference type="Gene3D" id="3.40.630.30">
    <property type="match status" value="1"/>
</dbReference>
<dbReference type="SUPFAM" id="SSF55729">
    <property type="entry name" value="Acyl-CoA N-acyltransferases (Nat)"/>
    <property type="match status" value="1"/>
</dbReference>
<comment type="caution">
    <text evidence="1">The sequence shown here is derived from an EMBL/GenBank/DDBJ whole genome shotgun (WGS) entry which is preliminary data.</text>
</comment>
<organism evidence="1 2">
    <name type="scientific">Clostridium gallinarum</name>
    <dbReference type="NCBI Taxonomy" id="2762246"/>
    <lineage>
        <taxon>Bacteria</taxon>
        <taxon>Bacillati</taxon>
        <taxon>Bacillota</taxon>
        <taxon>Clostridia</taxon>
        <taxon>Eubacteriales</taxon>
        <taxon>Clostridiaceae</taxon>
        <taxon>Clostridium</taxon>
    </lineage>
</organism>
<keyword evidence="2" id="KW-1185">Reference proteome</keyword>
<dbReference type="EMBL" id="JACSQZ010000062">
    <property type="protein sequence ID" value="MBD7916141.1"/>
    <property type="molecule type" value="Genomic_DNA"/>
</dbReference>
<evidence type="ECO:0000313" key="1">
    <source>
        <dbReference type="EMBL" id="MBD7916141.1"/>
    </source>
</evidence>
<sequence length="329" mass="38597">MNCQINKLDLTNQELLNKWDEFVDKSPEGTFYHKSYWLLNNIGSNFKSAQNYEFYYLTDKNNNWIAAFYIPTSKKFGKNFIVMPHMTPFGGVMISPDIHKLTISKKIGNIKEINEIFISKLKEKKLLYYSFSPEHTDMQPFIWNKYITSVRYTYRVNLTDEKVLWSNLQEKTSVNKGNKSNCKIKWGFNEYIETYFELNDKSFNSQSVSNFDNELTKKILTELNKNNNCVIGLVFDENDTPIGGCVLAYDTKRAYYIMGGIDRSNNFGMSYLLWESMLYTKNTLNLNTFDFEGSMIQSIERYFRKFGGDLTPYYSLNNILLVLKNAIKK</sequence>
<dbReference type="InterPro" id="IPR016181">
    <property type="entry name" value="Acyl_CoA_acyltransferase"/>
</dbReference>
<reference evidence="1 2" key="1">
    <citation type="submission" date="2020-08" db="EMBL/GenBank/DDBJ databases">
        <title>A Genomic Blueprint of the Chicken Gut Microbiome.</title>
        <authorList>
            <person name="Gilroy R."/>
            <person name="Ravi A."/>
            <person name="Getino M."/>
            <person name="Pursley I."/>
            <person name="Horton D.L."/>
            <person name="Alikhan N.-F."/>
            <person name="Baker D."/>
            <person name="Gharbi K."/>
            <person name="Hall N."/>
            <person name="Watson M."/>
            <person name="Adriaenssens E.M."/>
            <person name="Foster-Nyarko E."/>
            <person name="Jarju S."/>
            <person name="Secka A."/>
            <person name="Antonio M."/>
            <person name="Oren A."/>
            <person name="Chaudhuri R."/>
            <person name="La Ragione R.M."/>
            <person name="Hildebrand F."/>
            <person name="Pallen M.J."/>
        </authorList>
    </citation>
    <scope>NUCLEOTIDE SEQUENCE [LARGE SCALE GENOMIC DNA]</scope>
    <source>
        <strain evidence="1 2">Sa3CUN1</strain>
    </source>
</reference>
<name>A0ABR8Q6T5_9CLOT</name>